<dbReference type="Proteomes" id="UP000036325">
    <property type="component" value="Unassembled WGS sequence"/>
</dbReference>
<dbReference type="Pfam" id="PF05135">
    <property type="entry name" value="Phage_connect_1"/>
    <property type="match status" value="1"/>
</dbReference>
<dbReference type="InterPro" id="IPR006450">
    <property type="entry name" value="Phage_HK97_gp6-like"/>
</dbReference>
<accession>A0A0J6IEQ0</accession>
<dbReference type="STRING" id="1608994.TU86_21850"/>
<sequence length="113" mass="12105">MTVIDIDVAMQHLRAECEDKSYVTLVLEAAEDNAMQFLNRFFYADTDSMAAAVLDGSAGGAPMLINPSVRAACLLIAGMLYNSREDAVTGTTVSELPQGSRSLLMPYRVGLGV</sequence>
<dbReference type="NCBIfam" id="TIGR01560">
    <property type="entry name" value="put_DNA_pack"/>
    <property type="match status" value="1"/>
</dbReference>
<name>A0A0J6IEQ0_9PSED</name>
<reference evidence="1 2" key="1">
    <citation type="submission" date="2015-02" db="EMBL/GenBank/DDBJ databases">
        <title>Pseudomonas helleri sp. nov. and Pseudomonas weihenstephanensis sp. nov., isolated from raw cows milk.</title>
        <authorList>
            <person name="von Neubeck M."/>
            <person name="Huptas C."/>
            <person name="Wenning M."/>
            <person name="Scherer S."/>
        </authorList>
    </citation>
    <scope>NUCLEOTIDE SEQUENCE [LARGE SCALE GENOMIC DNA]</scope>
    <source>
        <strain evidence="1 2">DSM 29166</strain>
    </source>
</reference>
<dbReference type="PATRIC" id="fig|1608994.3.peg.543"/>
<dbReference type="EMBL" id="JYLF01000015">
    <property type="protein sequence ID" value="KMN10169.1"/>
    <property type="molecule type" value="Genomic_DNA"/>
</dbReference>
<evidence type="ECO:0000313" key="1">
    <source>
        <dbReference type="EMBL" id="KMN10169.1"/>
    </source>
</evidence>
<dbReference type="Gene3D" id="1.10.3230.30">
    <property type="entry name" value="Phage gp6-like head-tail connector protein"/>
    <property type="match status" value="1"/>
</dbReference>
<comment type="caution">
    <text evidence="1">The sequence shown here is derived from an EMBL/GenBank/DDBJ whole genome shotgun (WGS) entry which is preliminary data.</text>
</comment>
<evidence type="ECO:0000313" key="2">
    <source>
        <dbReference type="Proteomes" id="UP000036325"/>
    </source>
</evidence>
<organism evidence="1 2">
    <name type="scientific">Pseudomonas weihenstephanensis</name>
    <dbReference type="NCBI Taxonomy" id="1608994"/>
    <lineage>
        <taxon>Bacteria</taxon>
        <taxon>Pseudomonadati</taxon>
        <taxon>Pseudomonadota</taxon>
        <taxon>Gammaproteobacteria</taxon>
        <taxon>Pseudomonadales</taxon>
        <taxon>Pseudomonadaceae</taxon>
        <taxon>Pseudomonas</taxon>
    </lineage>
</organism>
<dbReference type="InterPro" id="IPR021146">
    <property type="entry name" value="Phage_gp6-like_head-tail"/>
</dbReference>
<gene>
    <name evidence="1" type="ORF">TU86_21850</name>
</gene>
<protein>
    <recommendedName>
        <fullName evidence="3">Phage gp6-like head-tail connector protein</fullName>
    </recommendedName>
</protein>
<dbReference type="CDD" id="cd08054">
    <property type="entry name" value="gp6"/>
    <property type="match status" value="1"/>
</dbReference>
<evidence type="ECO:0008006" key="3">
    <source>
        <dbReference type="Google" id="ProtNLM"/>
    </source>
</evidence>
<dbReference type="OrthoDB" id="8452319at2"/>
<dbReference type="AlphaFoldDB" id="A0A0J6IEQ0"/>
<proteinExistence type="predicted"/>
<dbReference type="RefSeq" id="WP_048366412.1">
    <property type="nucleotide sequence ID" value="NZ_JYLF01000015.1"/>
</dbReference>